<dbReference type="Proteomes" id="UP001590950">
    <property type="component" value="Unassembled WGS sequence"/>
</dbReference>
<comment type="caution">
    <text evidence="1">The sequence shown here is derived from an EMBL/GenBank/DDBJ whole genome shotgun (WGS) entry which is preliminary data.</text>
</comment>
<evidence type="ECO:0000313" key="2">
    <source>
        <dbReference type="Proteomes" id="UP001590950"/>
    </source>
</evidence>
<protein>
    <submittedName>
        <fullName evidence="1">Uncharacterized protein</fullName>
    </submittedName>
</protein>
<sequence>MVPALSMVTLTVTDFVGDQPPAYSVGPVLALLQAQSARCVRIRLHQRRPLAKFHEIAKRPLIRAAPFLDALMKLSSTQHNERPEAIVLQLYCTSLPSTHPRPSYCALPSTVCPPPISTNNPALLLAFNMLQSSHKRKLRKCISSDI</sequence>
<keyword evidence="2" id="KW-1185">Reference proteome</keyword>
<gene>
    <name evidence="1" type="ORF">N7G274_006399</name>
</gene>
<evidence type="ECO:0000313" key="1">
    <source>
        <dbReference type="EMBL" id="KAL2040941.1"/>
    </source>
</evidence>
<reference evidence="1 2" key="1">
    <citation type="submission" date="2024-09" db="EMBL/GenBank/DDBJ databases">
        <title>Rethinking Asexuality: The Enigmatic Case of Functional Sexual Genes in Lepraria (Stereocaulaceae).</title>
        <authorList>
            <person name="Doellman M."/>
            <person name="Sun Y."/>
            <person name="Barcenas-Pena A."/>
            <person name="Lumbsch H.T."/>
            <person name="Grewe F."/>
        </authorList>
    </citation>
    <scope>NUCLEOTIDE SEQUENCE [LARGE SCALE GENOMIC DNA]</scope>
    <source>
        <strain evidence="1 2">Mercado 3170</strain>
    </source>
</reference>
<accession>A0ABR4A7Q5</accession>
<name>A0ABR4A7Q5_9LECA</name>
<dbReference type="EMBL" id="JBEFKJ010000019">
    <property type="protein sequence ID" value="KAL2040941.1"/>
    <property type="molecule type" value="Genomic_DNA"/>
</dbReference>
<organism evidence="1 2">
    <name type="scientific">Stereocaulon virgatum</name>
    <dbReference type="NCBI Taxonomy" id="373712"/>
    <lineage>
        <taxon>Eukaryota</taxon>
        <taxon>Fungi</taxon>
        <taxon>Dikarya</taxon>
        <taxon>Ascomycota</taxon>
        <taxon>Pezizomycotina</taxon>
        <taxon>Lecanoromycetes</taxon>
        <taxon>OSLEUM clade</taxon>
        <taxon>Lecanoromycetidae</taxon>
        <taxon>Lecanorales</taxon>
        <taxon>Lecanorineae</taxon>
        <taxon>Stereocaulaceae</taxon>
        <taxon>Stereocaulon</taxon>
    </lineage>
</organism>
<proteinExistence type="predicted"/>